<dbReference type="AlphaFoldDB" id="A0AAW2U2D6"/>
<accession>A0AAW2U2D6</accession>
<comment type="caution">
    <text evidence="1">The sequence shown here is derived from an EMBL/GenBank/DDBJ whole genome shotgun (WGS) entry which is preliminary data.</text>
</comment>
<gene>
    <name evidence="1" type="ORF">Slati_3736800</name>
</gene>
<proteinExistence type="predicted"/>
<reference evidence="1" key="2">
    <citation type="journal article" date="2024" name="Plant">
        <title>Genomic evolution and insights into agronomic trait innovations of Sesamum species.</title>
        <authorList>
            <person name="Miao H."/>
            <person name="Wang L."/>
            <person name="Qu L."/>
            <person name="Liu H."/>
            <person name="Sun Y."/>
            <person name="Le M."/>
            <person name="Wang Q."/>
            <person name="Wei S."/>
            <person name="Zheng Y."/>
            <person name="Lin W."/>
            <person name="Duan Y."/>
            <person name="Cao H."/>
            <person name="Xiong S."/>
            <person name="Wang X."/>
            <person name="Wei L."/>
            <person name="Li C."/>
            <person name="Ma Q."/>
            <person name="Ju M."/>
            <person name="Zhao R."/>
            <person name="Li G."/>
            <person name="Mu C."/>
            <person name="Tian Q."/>
            <person name="Mei H."/>
            <person name="Zhang T."/>
            <person name="Gao T."/>
            <person name="Zhang H."/>
        </authorList>
    </citation>
    <scope>NUCLEOTIDE SEQUENCE</scope>
    <source>
        <strain evidence="1">KEN1</strain>
    </source>
</reference>
<name>A0AAW2U2D6_9LAMI</name>
<protein>
    <submittedName>
        <fullName evidence="1">Uncharacterized protein</fullName>
    </submittedName>
</protein>
<organism evidence="1">
    <name type="scientific">Sesamum latifolium</name>
    <dbReference type="NCBI Taxonomy" id="2727402"/>
    <lineage>
        <taxon>Eukaryota</taxon>
        <taxon>Viridiplantae</taxon>
        <taxon>Streptophyta</taxon>
        <taxon>Embryophyta</taxon>
        <taxon>Tracheophyta</taxon>
        <taxon>Spermatophyta</taxon>
        <taxon>Magnoliopsida</taxon>
        <taxon>eudicotyledons</taxon>
        <taxon>Gunneridae</taxon>
        <taxon>Pentapetalae</taxon>
        <taxon>asterids</taxon>
        <taxon>lamiids</taxon>
        <taxon>Lamiales</taxon>
        <taxon>Pedaliaceae</taxon>
        <taxon>Sesamum</taxon>
    </lineage>
</organism>
<dbReference type="EMBL" id="JACGWN010000013">
    <property type="protein sequence ID" value="KAL0411471.1"/>
    <property type="molecule type" value="Genomic_DNA"/>
</dbReference>
<evidence type="ECO:0000313" key="1">
    <source>
        <dbReference type="EMBL" id="KAL0411471.1"/>
    </source>
</evidence>
<reference evidence="1" key="1">
    <citation type="submission" date="2020-06" db="EMBL/GenBank/DDBJ databases">
        <authorList>
            <person name="Li T."/>
            <person name="Hu X."/>
            <person name="Zhang T."/>
            <person name="Song X."/>
            <person name="Zhang H."/>
            <person name="Dai N."/>
            <person name="Sheng W."/>
            <person name="Hou X."/>
            <person name="Wei L."/>
        </authorList>
    </citation>
    <scope>NUCLEOTIDE SEQUENCE</scope>
    <source>
        <strain evidence="1">KEN1</strain>
        <tissue evidence="1">Leaf</tissue>
    </source>
</reference>
<sequence>MFVVNNKQVIGWRKRLKDHVYVSVILKPSFEVLDFFHKGKHLDPMTLHRRSFDHLGPEECFYRGISNMPVRNRINLFQAEHYRGNILKPVILLLNLIGHRSQYDTADLAFVLKPFLECQTLFRRGPLRQGRGEWLIQDIALVFEI</sequence>